<protein>
    <submittedName>
        <fullName evidence="1">Uncharacterized protein</fullName>
    </submittedName>
</protein>
<evidence type="ECO:0000313" key="2">
    <source>
        <dbReference type="Proteomes" id="UP000011668"/>
    </source>
</evidence>
<proteinExistence type="predicted"/>
<dbReference type="EMBL" id="AFRT01003583">
    <property type="protein sequence ID" value="ELU36364.1"/>
    <property type="molecule type" value="Genomic_DNA"/>
</dbReference>
<dbReference type="Proteomes" id="UP000011668">
    <property type="component" value="Unassembled WGS sequence"/>
</dbReference>
<organism evidence="1 2">
    <name type="scientific">Thanatephorus cucumeris (strain AG1-IA)</name>
    <name type="common">Rice sheath blight fungus</name>
    <name type="synonym">Rhizoctonia solani</name>
    <dbReference type="NCBI Taxonomy" id="983506"/>
    <lineage>
        <taxon>Eukaryota</taxon>
        <taxon>Fungi</taxon>
        <taxon>Dikarya</taxon>
        <taxon>Basidiomycota</taxon>
        <taxon>Agaricomycotina</taxon>
        <taxon>Agaricomycetes</taxon>
        <taxon>Cantharellales</taxon>
        <taxon>Ceratobasidiaceae</taxon>
        <taxon>Rhizoctonia</taxon>
        <taxon>Rhizoctonia solani AG-1</taxon>
    </lineage>
</organism>
<sequence length="70" mass="7978">MHVTQRLQVPPRVSHILYNGSYVKHLEYGLVANRRKTSTRKPCKVKSGVLAGSFNPTWWLVDLSVLPYAL</sequence>
<gene>
    <name evidence="1" type="ORF">AG1IA_09607</name>
</gene>
<dbReference type="AlphaFoldDB" id="L8WJ35"/>
<accession>L8WJ35</accession>
<keyword evidence="2" id="KW-1185">Reference proteome</keyword>
<dbReference type="HOGENOM" id="CLU_2759544_0_0_1"/>
<reference evidence="1 2" key="1">
    <citation type="journal article" date="2013" name="Nat. Commun.">
        <title>The evolution and pathogenic mechanisms of the rice sheath blight pathogen.</title>
        <authorList>
            <person name="Zheng A."/>
            <person name="Lin R."/>
            <person name="Xu L."/>
            <person name="Qin P."/>
            <person name="Tang C."/>
            <person name="Ai P."/>
            <person name="Zhang D."/>
            <person name="Liu Y."/>
            <person name="Sun Z."/>
            <person name="Feng H."/>
            <person name="Wang Y."/>
            <person name="Chen Y."/>
            <person name="Liang X."/>
            <person name="Fu R."/>
            <person name="Li Q."/>
            <person name="Zhang J."/>
            <person name="Yu X."/>
            <person name="Xie Z."/>
            <person name="Ding L."/>
            <person name="Guan P."/>
            <person name="Tang J."/>
            <person name="Liang Y."/>
            <person name="Wang S."/>
            <person name="Deng Q."/>
            <person name="Li S."/>
            <person name="Zhu J."/>
            <person name="Wang L."/>
            <person name="Liu H."/>
            <person name="Li P."/>
        </authorList>
    </citation>
    <scope>NUCLEOTIDE SEQUENCE [LARGE SCALE GENOMIC DNA]</scope>
    <source>
        <strain evidence="2">AG-1 IA</strain>
    </source>
</reference>
<comment type="caution">
    <text evidence="1">The sequence shown here is derived from an EMBL/GenBank/DDBJ whole genome shotgun (WGS) entry which is preliminary data.</text>
</comment>
<evidence type="ECO:0000313" key="1">
    <source>
        <dbReference type="EMBL" id="ELU36364.1"/>
    </source>
</evidence>
<name>L8WJ35_THACA</name>